<evidence type="ECO:0000256" key="1">
    <source>
        <dbReference type="SAM" id="MobiDB-lite"/>
    </source>
</evidence>
<comment type="caution">
    <text evidence="2">The sequence shown here is derived from an EMBL/GenBank/DDBJ whole genome shotgun (WGS) entry which is preliminary data.</text>
</comment>
<name>A0AA39ZKX2_9PEZI</name>
<protein>
    <submittedName>
        <fullName evidence="2">Uncharacterized protein</fullName>
    </submittedName>
</protein>
<reference evidence="2" key="1">
    <citation type="submission" date="2023-06" db="EMBL/GenBank/DDBJ databases">
        <title>Genome-scale phylogeny and comparative genomics of the fungal order Sordariales.</title>
        <authorList>
            <consortium name="Lawrence Berkeley National Laboratory"/>
            <person name="Hensen N."/>
            <person name="Bonometti L."/>
            <person name="Westerberg I."/>
            <person name="Brannstrom I.O."/>
            <person name="Guillou S."/>
            <person name="Cros-Aarteil S."/>
            <person name="Calhoun S."/>
            <person name="Haridas S."/>
            <person name="Kuo A."/>
            <person name="Mondo S."/>
            <person name="Pangilinan J."/>
            <person name="Riley R."/>
            <person name="Labutti K."/>
            <person name="Andreopoulos B."/>
            <person name="Lipzen A."/>
            <person name="Chen C."/>
            <person name="Yanf M."/>
            <person name="Daum C."/>
            <person name="Ng V."/>
            <person name="Clum A."/>
            <person name="Steindorff A."/>
            <person name="Ohm R."/>
            <person name="Martin F."/>
            <person name="Silar P."/>
            <person name="Natvig D."/>
            <person name="Lalanne C."/>
            <person name="Gautier V."/>
            <person name="Ament-Velasquez S.L."/>
            <person name="Kruys A."/>
            <person name="Hutchinson M.I."/>
            <person name="Powell A.J."/>
            <person name="Barry K."/>
            <person name="Miller A.N."/>
            <person name="Grigoriev I.V."/>
            <person name="Debuchy R."/>
            <person name="Gladieux P."/>
            <person name="Thoren M.H."/>
            <person name="Johannesson H."/>
        </authorList>
    </citation>
    <scope>NUCLEOTIDE SEQUENCE</scope>
    <source>
        <strain evidence="2">CBS 307.81</strain>
    </source>
</reference>
<dbReference type="AlphaFoldDB" id="A0AA39ZKX2"/>
<evidence type="ECO:0000313" key="2">
    <source>
        <dbReference type="EMBL" id="KAK0672985.1"/>
    </source>
</evidence>
<dbReference type="EMBL" id="JAULSY010000009">
    <property type="protein sequence ID" value="KAK0672985.1"/>
    <property type="molecule type" value="Genomic_DNA"/>
</dbReference>
<evidence type="ECO:0000313" key="3">
    <source>
        <dbReference type="Proteomes" id="UP001174997"/>
    </source>
</evidence>
<accession>A0AA39ZKX2</accession>
<sequence length="212" mass="23860">MLCAVCMLESGRRPLRLPTSRLLLCQSITFQAVNSKLSKVGSTYCSSSVLFWKQHPIYSRHQVSNRAATLEARSAGVARHGPNQEKLVPEFVQGHDIPVDVNKARVENRFLERTTTPAIVSPPASRGFTPAFSSIPAHQANPHRASHYAINSSQPRLAKDSIRSSNRRPLRFRKRRCHPSLGQSRHLRNSQETVWEKRVTWYVSVTTHCGGN</sequence>
<dbReference type="Proteomes" id="UP001174997">
    <property type="component" value="Unassembled WGS sequence"/>
</dbReference>
<gene>
    <name evidence="2" type="ORF">QBC41DRAFT_152312</name>
</gene>
<organism evidence="2 3">
    <name type="scientific">Cercophora samala</name>
    <dbReference type="NCBI Taxonomy" id="330535"/>
    <lineage>
        <taxon>Eukaryota</taxon>
        <taxon>Fungi</taxon>
        <taxon>Dikarya</taxon>
        <taxon>Ascomycota</taxon>
        <taxon>Pezizomycotina</taxon>
        <taxon>Sordariomycetes</taxon>
        <taxon>Sordariomycetidae</taxon>
        <taxon>Sordariales</taxon>
        <taxon>Lasiosphaeriaceae</taxon>
        <taxon>Cercophora</taxon>
    </lineage>
</organism>
<keyword evidence="3" id="KW-1185">Reference proteome</keyword>
<feature type="region of interest" description="Disordered" evidence="1">
    <location>
        <begin position="152"/>
        <end position="172"/>
    </location>
</feature>
<proteinExistence type="predicted"/>